<dbReference type="InterPro" id="IPR050559">
    <property type="entry name" value="P-Pant_transferase_sf"/>
</dbReference>
<comment type="similarity">
    <text evidence="1">Belongs to the P-Pant transferase superfamily. AcpS family.</text>
</comment>
<dbReference type="AlphaFoldDB" id="A0A9N9RM44"/>
<sequence length="293" mass="33774">MSIINGHARWAFDFRSWKPTIHELMIAVSLIQPEEKQRIAQFVFQEDFKASLAGRLLLRHFTRSALCVDNNCIKLGRDERNKPYLMDVINDEKVIDFNVSHQGSYACLAGYIANNKTESNAQLRLGVDVMKIEYGGGKSLNEFFRIMTRNFSDNEWMYIKSFDTNQGRLKAFMRNWCLKESYVKNVGTGITMNLQKLDFNFNTREVLKDGIVTDTKLILDGKLLHNFTFEESLLNDDHCVAVSLQNQSSDENSYKSFNFQLIKFEELIGNATPLTAPDEVYCLEILKKDTKNS</sequence>
<evidence type="ECO:0000256" key="8">
    <source>
        <dbReference type="ARBA" id="ARBA00048794"/>
    </source>
</evidence>
<proteinExistence type="inferred from homology"/>
<dbReference type="Pfam" id="PF22624">
    <property type="entry name" value="AASDHPPT_N"/>
    <property type="match status" value="1"/>
</dbReference>
<feature type="domain" description="4'-phosphopantetheinyl transferase" evidence="9">
    <location>
        <begin position="125"/>
        <end position="241"/>
    </location>
</feature>
<evidence type="ECO:0000313" key="12">
    <source>
        <dbReference type="Proteomes" id="UP001153620"/>
    </source>
</evidence>
<dbReference type="InterPro" id="IPR037143">
    <property type="entry name" value="4-PPantetheinyl_Trfase_dom_sf"/>
</dbReference>
<dbReference type="Pfam" id="PF01648">
    <property type="entry name" value="ACPS"/>
    <property type="match status" value="1"/>
</dbReference>
<dbReference type="FunFam" id="3.90.470.20:FF:000003">
    <property type="entry name" value="L-aminoadipate-semialdehyde dehydrogenase-phosphopantetheinyl transferase"/>
    <property type="match status" value="1"/>
</dbReference>
<dbReference type="GO" id="GO:0005829">
    <property type="term" value="C:cytosol"/>
    <property type="evidence" value="ECO:0007669"/>
    <property type="project" value="TreeGrafter"/>
</dbReference>
<dbReference type="Proteomes" id="UP001153620">
    <property type="component" value="Chromosome 1"/>
</dbReference>
<evidence type="ECO:0000256" key="7">
    <source>
        <dbReference type="ARBA" id="ARBA00048641"/>
    </source>
</evidence>
<reference evidence="11" key="2">
    <citation type="submission" date="2022-10" db="EMBL/GenBank/DDBJ databases">
        <authorList>
            <consortium name="ENA_rothamsted_submissions"/>
            <consortium name="culmorum"/>
            <person name="King R."/>
        </authorList>
    </citation>
    <scope>NUCLEOTIDE SEQUENCE</scope>
</reference>
<evidence type="ECO:0000256" key="3">
    <source>
        <dbReference type="ARBA" id="ARBA00016301"/>
    </source>
</evidence>
<name>A0A9N9RM44_9DIPT</name>
<evidence type="ECO:0000256" key="5">
    <source>
        <dbReference type="ARBA" id="ARBA00030484"/>
    </source>
</evidence>
<comment type="catalytic activity">
    <reaction evidence="7">
        <text>apo-[ACP] + CoA = holo-[ACP] + adenosine 3',5'-bisphosphate + H(+)</text>
        <dbReference type="Rhea" id="RHEA:12068"/>
        <dbReference type="Rhea" id="RHEA-COMP:9685"/>
        <dbReference type="Rhea" id="RHEA-COMP:9690"/>
        <dbReference type="ChEBI" id="CHEBI:15378"/>
        <dbReference type="ChEBI" id="CHEBI:29999"/>
        <dbReference type="ChEBI" id="CHEBI:57287"/>
        <dbReference type="ChEBI" id="CHEBI:58343"/>
        <dbReference type="ChEBI" id="CHEBI:64479"/>
        <dbReference type="EC" id="2.7.8.7"/>
    </reaction>
    <physiologicalReaction direction="left-to-right" evidence="7">
        <dbReference type="Rhea" id="RHEA:12069"/>
    </physiologicalReaction>
</comment>
<dbReference type="PANTHER" id="PTHR12215:SF10">
    <property type="entry name" value="L-AMINOADIPATE-SEMIALDEHYDE DEHYDROGENASE-PHOSPHOPANTETHEINYL TRANSFERASE"/>
    <property type="match status" value="1"/>
</dbReference>
<dbReference type="Gene3D" id="3.90.470.20">
    <property type="entry name" value="4'-phosphopantetheinyl transferase domain"/>
    <property type="match status" value="2"/>
</dbReference>
<keyword evidence="12" id="KW-1185">Reference proteome</keyword>
<evidence type="ECO:0000256" key="6">
    <source>
        <dbReference type="ARBA" id="ARBA00033443"/>
    </source>
</evidence>
<evidence type="ECO:0000259" key="10">
    <source>
        <dbReference type="Pfam" id="PF22624"/>
    </source>
</evidence>
<evidence type="ECO:0000259" key="9">
    <source>
        <dbReference type="Pfam" id="PF01648"/>
    </source>
</evidence>
<evidence type="ECO:0000256" key="1">
    <source>
        <dbReference type="ARBA" id="ARBA00006195"/>
    </source>
</evidence>
<evidence type="ECO:0000256" key="2">
    <source>
        <dbReference type="ARBA" id="ARBA00013172"/>
    </source>
</evidence>
<dbReference type="SUPFAM" id="SSF56214">
    <property type="entry name" value="4'-phosphopantetheinyl transferase"/>
    <property type="match status" value="2"/>
</dbReference>
<dbReference type="EMBL" id="OU895877">
    <property type="protein sequence ID" value="CAG9800866.1"/>
    <property type="molecule type" value="Genomic_DNA"/>
</dbReference>
<dbReference type="GO" id="GO:0019878">
    <property type="term" value="P:lysine biosynthetic process via aminoadipic acid"/>
    <property type="evidence" value="ECO:0007669"/>
    <property type="project" value="TreeGrafter"/>
</dbReference>
<evidence type="ECO:0000256" key="4">
    <source>
        <dbReference type="ARBA" id="ARBA00022679"/>
    </source>
</evidence>
<feature type="domain" description="4'-phosphopantetheinyl transferase N-terminal" evidence="10">
    <location>
        <begin position="16"/>
        <end position="110"/>
    </location>
</feature>
<dbReference type="GO" id="GO:0000287">
    <property type="term" value="F:magnesium ion binding"/>
    <property type="evidence" value="ECO:0007669"/>
    <property type="project" value="InterPro"/>
</dbReference>
<dbReference type="PANTHER" id="PTHR12215">
    <property type="entry name" value="PHOSPHOPANTETHEINE TRANSFERASE"/>
    <property type="match status" value="1"/>
</dbReference>
<dbReference type="InterPro" id="IPR055066">
    <property type="entry name" value="AASDHPPT_N"/>
</dbReference>
<evidence type="ECO:0000313" key="11">
    <source>
        <dbReference type="EMBL" id="CAG9800866.1"/>
    </source>
</evidence>
<dbReference type="GO" id="GO:0008897">
    <property type="term" value="F:holo-[acyl-carrier-protein] synthase activity"/>
    <property type="evidence" value="ECO:0007669"/>
    <property type="project" value="UniProtKB-EC"/>
</dbReference>
<organism evidence="11 12">
    <name type="scientific">Chironomus riparius</name>
    <dbReference type="NCBI Taxonomy" id="315576"/>
    <lineage>
        <taxon>Eukaryota</taxon>
        <taxon>Metazoa</taxon>
        <taxon>Ecdysozoa</taxon>
        <taxon>Arthropoda</taxon>
        <taxon>Hexapoda</taxon>
        <taxon>Insecta</taxon>
        <taxon>Pterygota</taxon>
        <taxon>Neoptera</taxon>
        <taxon>Endopterygota</taxon>
        <taxon>Diptera</taxon>
        <taxon>Nematocera</taxon>
        <taxon>Chironomoidea</taxon>
        <taxon>Chironomidae</taxon>
        <taxon>Chironominae</taxon>
        <taxon>Chironomus</taxon>
    </lineage>
</organism>
<dbReference type="OrthoDB" id="26719at2759"/>
<comment type="catalytic activity">
    <reaction evidence="8">
        <text>apo-[ACP] + acetyl-CoA = acetyl-[ACP] + adenosine 3',5'-bisphosphate + H(+)</text>
        <dbReference type="Rhea" id="RHEA:46564"/>
        <dbReference type="Rhea" id="RHEA-COMP:9621"/>
        <dbReference type="Rhea" id="RHEA-COMP:9690"/>
        <dbReference type="ChEBI" id="CHEBI:15378"/>
        <dbReference type="ChEBI" id="CHEBI:29999"/>
        <dbReference type="ChEBI" id="CHEBI:57288"/>
        <dbReference type="ChEBI" id="CHEBI:58343"/>
        <dbReference type="ChEBI" id="CHEBI:78446"/>
    </reaction>
    <physiologicalReaction direction="left-to-right" evidence="8">
        <dbReference type="Rhea" id="RHEA:46565"/>
    </physiologicalReaction>
</comment>
<dbReference type="EC" id="2.7.8.7" evidence="2"/>
<reference evidence="11" key="1">
    <citation type="submission" date="2022-01" db="EMBL/GenBank/DDBJ databases">
        <authorList>
            <person name="King R."/>
        </authorList>
    </citation>
    <scope>NUCLEOTIDE SEQUENCE</scope>
</reference>
<keyword evidence="4" id="KW-0808">Transferase</keyword>
<gene>
    <name evidence="11" type="ORF">CHIRRI_LOCUS3804</name>
</gene>
<accession>A0A9N9RM44</accession>
<dbReference type="InterPro" id="IPR008278">
    <property type="entry name" value="4-PPantetheinyl_Trfase_dom"/>
</dbReference>
<protein>
    <recommendedName>
        <fullName evidence="3">L-aminoadipate-semialdehyde dehydrogenase-phosphopantetheinyl transferase</fullName>
        <ecNumber evidence="2">2.7.8.7</ecNumber>
    </recommendedName>
    <alternativeName>
        <fullName evidence="5">4'-phosphopantetheinyl transferase</fullName>
    </alternativeName>
    <alternativeName>
        <fullName evidence="6">Alpha-aminoadipic semialdehyde dehydrogenase-phosphopantetheinyl transferase</fullName>
    </alternativeName>
</protein>